<proteinExistence type="predicted"/>
<sequence length="143" mass="15967">MTALTPNVTGHTGLDPLASRYVDIENLAWEASNFPGVDFKTLLVDPETGILTTLVRMAPGATLPDHEHMEIEQTYVLEGRLMDDDGEVTSGNFVWRPAKSRHSAHAPEGALLLGIFLKPNRFFHKDGSQTDFLGRDYDNTWNR</sequence>
<dbReference type="InterPro" id="IPR011051">
    <property type="entry name" value="RmlC_Cupin_sf"/>
</dbReference>
<dbReference type="SUPFAM" id="SSF51182">
    <property type="entry name" value="RmlC-like cupins"/>
    <property type="match status" value="1"/>
</dbReference>
<dbReference type="InterPro" id="IPR014710">
    <property type="entry name" value="RmlC-like_jellyroll"/>
</dbReference>
<dbReference type="EMBL" id="UINC01006384">
    <property type="protein sequence ID" value="SVA27204.1"/>
    <property type="molecule type" value="Genomic_DNA"/>
</dbReference>
<dbReference type="Pfam" id="PF12973">
    <property type="entry name" value="Cupin_7"/>
    <property type="match status" value="1"/>
</dbReference>
<dbReference type="InterPro" id="IPR052535">
    <property type="entry name" value="Bacilysin_H2HPP_isomerase"/>
</dbReference>
<dbReference type="PANTHER" id="PTHR40112">
    <property type="entry name" value="H2HPP ISOMERASE"/>
    <property type="match status" value="1"/>
</dbReference>
<evidence type="ECO:0000313" key="2">
    <source>
        <dbReference type="EMBL" id="SVA27204.1"/>
    </source>
</evidence>
<gene>
    <name evidence="2" type="ORF">METZ01_LOCUS80058</name>
</gene>
<dbReference type="PANTHER" id="PTHR40112:SF1">
    <property type="entry name" value="H2HPP ISOMERASE"/>
    <property type="match status" value="1"/>
</dbReference>
<protein>
    <recommendedName>
        <fullName evidence="1">ChrR-like cupin domain-containing protein</fullName>
    </recommendedName>
</protein>
<accession>A0A381UGU4</accession>
<name>A0A381UGU4_9ZZZZ</name>
<dbReference type="InterPro" id="IPR025979">
    <property type="entry name" value="ChrR-like_cupin_dom"/>
</dbReference>
<reference evidence="2" key="1">
    <citation type="submission" date="2018-05" db="EMBL/GenBank/DDBJ databases">
        <authorList>
            <person name="Lanie J.A."/>
            <person name="Ng W.-L."/>
            <person name="Kazmierczak K.M."/>
            <person name="Andrzejewski T.M."/>
            <person name="Davidsen T.M."/>
            <person name="Wayne K.J."/>
            <person name="Tettelin H."/>
            <person name="Glass J.I."/>
            <person name="Rusch D."/>
            <person name="Podicherti R."/>
            <person name="Tsui H.-C.T."/>
            <person name="Winkler M.E."/>
        </authorList>
    </citation>
    <scope>NUCLEOTIDE SEQUENCE</scope>
</reference>
<feature type="domain" description="ChrR-like cupin" evidence="1">
    <location>
        <begin position="20"/>
        <end position="113"/>
    </location>
</feature>
<dbReference type="AlphaFoldDB" id="A0A381UGU4"/>
<organism evidence="2">
    <name type="scientific">marine metagenome</name>
    <dbReference type="NCBI Taxonomy" id="408172"/>
    <lineage>
        <taxon>unclassified sequences</taxon>
        <taxon>metagenomes</taxon>
        <taxon>ecological metagenomes</taxon>
    </lineage>
</organism>
<dbReference type="Gene3D" id="2.60.120.10">
    <property type="entry name" value="Jelly Rolls"/>
    <property type="match status" value="1"/>
</dbReference>
<dbReference type="CDD" id="cd02237">
    <property type="entry name" value="cupin_DAD_ChrR"/>
    <property type="match status" value="1"/>
</dbReference>
<evidence type="ECO:0000259" key="1">
    <source>
        <dbReference type="Pfam" id="PF12973"/>
    </source>
</evidence>